<reference evidence="7 8" key="1">
    <citation type="submission" date="2021-12" db="EMBL/GenBank/DDBJ databases">
        <title>Complete genome sequence of Phytobacter diazotrophicus TA9734.</title>
        <authorList>
            <person name="Kubota H."/>
            <person name="Nakayama Y."/>
            <person name="Ariyoshi T."/>
        </authorList>
    </citation>
    <scope>NUCLEOTIDE SEQUENCE [LARGE SCALE GENOMIC DNA]</scope>
    <source>
        <strain evidence="7 8">TA9734</strain>
    </source>
</reference>
<protein>
    <recommendedName>
        <fullName evidence="5">Thiamine kinase</fullName>
        <ecNumber evidence="5">2.7.1.89</ecNumber>
    </recommendedName>
</protein>
<name>A0ABN6LMZ3_9ENTR</name>
<evidence type="ECO:0000256" key="3">
    <source>
        <dbReference type="ARBA" id="ARBA00022777"/>
    </source>
</evidence>
<accession>A0ABN6LMZ3</accession>
<keyword evidence="1 5" id="KW-0808">Transferase</keyword>
<gene>
    <name evidence="5 7" type="primary">thiK</name>
    <name evidence="7" type="ORF">PDTA9734_20440</name>
</gene>
<evidence type="ECO:0000259" key="6">
    <source>
        <dbReference type="Pfam" id="PF01636"/>
    </source>
</evidence>
<keyword evidence="2 5" id="KW-0547">Nucleotide-binding</keyword>
<comment type="similarity">
    <text evidence="5">Belongs to the thiamine kinase family.</text>
</comment>
<dbReference type="EC" id="2.7.1.89" evidence="5"/>
<dbReference type="InterPro" id="IPR011009">
    <property type="entry name" value="Kinase-like_dom_sf"/>
</dbReference>
<dbReference type="Gene3D" id="3.90.1200.10">
    <property type="match status" value="1"/>
</dbReference>
<evidence type="ECO:0000256" key="4">
    <source>
        <dbReference type="ARBA" id="ARBA00022840"/>
    </source>
</evidence>
<dbReference type="Pfam" id="PF01636">
    <property type="entry name" value="APH"/>
    <property type="match status" value="1"/>
</dbReference>
<comment type="function">
    <text evidence="5">Catalyzes the phosphorylation of thiamine to thiamine phosphate.</text>
</comment>
<keyword evidence="3 5" id="KW-0418">Kinase</keyword>
<comment type="catalytic activity">
    <reaction evidence="5">
        <text>thiamine + ATP = thiamine phosphate + ADP + H(+)</text>
        <dbReference type="Rhea" id="RHEA:12012"/>
        <dbReference type="ChEBI" id="CHEBI:15378"/>
        <dbReference type="ChEBI" id="CHEBI:18385"/>
        <dbReference type="ChEBI" id="CHEBI:30616"/>
        <dbReference type="ChEBI" id="CHEBI:37575"/>
        <dbReference type="ChEBI" id="CHEBI:456216"/>
        <dbReference type="EC" id="2.7.1.89"/>
    </reaction>
</comment>
<sequence>MRFSNNNLTRDALLSRYFPHYAPVEGQDTGLSGGSCLISNGHHRLVLRQQHQATSSPFLRQYRALKRLPRHIAPQPYFFAKGWMAVDYIPGDVQSSLPDSHNLAALLYDLHRCPPFGWRLNLLPLLETYWQQCLPSRRTLFWLQQLKARRRQGEPLPLRLAPLHMDVHAGNLVHSQDGLRLIDWEYAGDGDIAMELAAVWTGSEHQRRELVAEYARCAMLDETQLWRQVVRWRPWIAMLMAGWFECRLQQTGDQQFITLADDAWRQLKMKGKER</sequence>
<dbReference type="InterPro" id="IPR014093">
    <property type="entry name" value="Thiamine_kinase"/>
</dbReference>
<dbReference type="InterPro" id="IPR002575">
    <property type="entry name" value="Aminoglycoside_PTrfase"/>
</dbReference>
<dbReference type="NCBIfam" id="NF007620">
    <property type="entry name" value="PRK10271.1"/>
    <property type="match status" value="1"/>
</dbReference>
<evidence type="ECO:0000256" key="5">
    <source>
        <dbReference type="HAMAP-Rule" id="MF_01604"/>
    </source>
</evidence>
<evidence type="ECO:0000256" key="2">
    <source>
        <dbReference type="ARBA" id="ARBA00022741"/>
    </source>
</evidence>
<organism evidence="7 8">
    <name type="scientific">Phytobacter diazotrophicus</name>
    <dbReference type="NCBI Taxonomy" id="395631"/>
    <lineage>
        <taxon>Bacteria</taxon>
        <taxon>Pseudomonadati</taxon>
        <taxon>Pseudomonadota</taxon>
        <taxon>Gammaproteobacteria</taxon>
        <taxon>Enterobacterales</taxon>
        <taxon>Enterobacteriaceae</taxon>
        <taxon>Phytobacter</taxon>
    </lineage>
</organism>
<dbReference type="HAMAP" id="MF_01604">
    <property type="entry name" value="Thiamine_kinase"/>
    <property type="match status" value="1"/>
</dbReference>
<keyword evidence="4 5" id="KW-0067">ATP-binding</keyword>
<feature type="domain" description="Aminoglycoside phosphotransferase" evidence="6">
    <location>
        <begin position="39"/>
        <end position="216"/>
    </location>
</feature>
<keyword evidence="8" id="KW-1185">Reference proteome</keyword>
<dbReference type="SUPFAM" id="SSF56112">
    <property type="entry name" value="Protein kinase-like (PK-like)"/>
    <property type="match status" value="1"/>
</dbReference>
<dbReference type="GO" id="GO:0016301">
    <property type="term" value="F:kinase activity"/>
    <property type="evidence" value="ECO:0007669"/>
    <property type="project" value="UniProtKB-KW"/>
</dbReference>
<evidence type="ECO:0000256" key="1">
    <source>
        <dbReference type="ARBA" id="ARBA00022679"/>
    </source>
</evidence>
<evidence type="ECO:0000313" key="8">
    <source>
        <dbReference type="Proteomes" id="UP001320460"/>
    </source>
</evidence>
<dbReference type="Proteomes" id="UP001320460">
    <property type="component" value="Chromosome"/>
</dbReference>
<dbReference type="EMBL" id="AP025334">
    <property type="protein sequence ID" value="BDD50557.1"/>
    <property type="molecule type" value="Genomic_DNA"/>
</dbReference>
<proteinExistence type="inferred from homology"/>
<dbReference type="RefSeq" id="WP_125124356.1">
    <property type="nucleotide sequence ID" value="NZ_AP025334.1"/>
</dbReference>
<evidence type="ECO:0000313" key="7">
    <source>
        <dbReference type="EMBL" id="BDD50557.1"/>
    </source>
</evidence>
<comment type="pathway">
    <text evidence="5">Cofactor biosynthesis; thiamine diphosphate biosynthesis; thiamine phosphate from thiamine: step 1/1.</text>
</comment>